<keyword evidence="3" id="KW-0238">DNA-binding</keyword>
<dbReference type="KEGG" id="bkw:BkAM31D_22190"/>
<dbReference type="PANTHER" id="PTHR30419:SF8">
    <property type="entry name" value="NITROGEN ASSIMILATION TRANSCRIPTIONAL ACTIVATOR-RELATED"/>
    <property type="match status" value="1"/>
</dbReference>
<protein>
    <submittedName>
        <fullName evidence="6">HTH-type transcriptional regulator GltC</fullName>
    </submittedName>
</protein>
<accession>A0A1X9MG02</accession>
<comment type="similarity">
    <text evidence="1">Belongs to the LysR transcriptional regulatory family.</text>
</comment>
<evidence type="ECO:0000256" key="3">
    <source>
        <dbReference type="ARBA" id="ARBA00023125"/>
    </source>
</evidence>
<dbReference type="AlphaFoldDB" id="A0A1X9MG02"/>
<dbReference type="GO" id="GO:0003677">
    <property type="term" value="F:DNA binding"/>
    <property type="evidence" value="ECO:0007669"/>
    <property type="project" value="UniProtKB-KW"/>
</dbReference>
<evidence type="ECO:0000313" key="7">
    <source>
        <dbReference type="Proteomes" id="UP000193006"/>
    </source>
</evidence>
<sequence>MDLRQLRYFITVVNLKHFSKAAEALHISQPSLSNAIKKLEKEVGFQLLERNTRSFSITESGQAFYTKAQELMKKYDNMAKELHEIKQVGRGTISIGFIESSKFWLLGRIKTFKEKYPDICLDLKETLGHENVIQAIENYDVHLTITNQPIESDEISVSELYVEEFVLVVHKDHRLAKQPKVSLSDMINEEFIISTKGFQTRENILEAFAKEELKPSIMFEYERFETACSLIEQDLGISILPESYTRYNANPNLITRRIRSKHLQRPVYVAFSNVRMLPPAVVELIEEIRTVSEIGE</sequence>
<dbReference type="Proteomes" id="UP000193006">
    <property type="component" value="Chromosome"/>
</dbReference>
<organism evidence="6 7">
    <name type="scientific">Halalkalibacter krulwichiae</name>
    <dbReference type="NCBI Taxonomy" id="199441"/>
    <lineage>
        <taxon>Bacteria</taxon>
        <taxon>Bacillati</taxon>
        <taxon>Bacillota</taxon>
        <taxon>Bacilli</taxon>
        <taxon>Bacillales</taxon>
        <taxon>Bacillaceae</taxon>
        <taxon>Halalkalibacter</taxon>
    </lineage>
</organism>
<evidence type="ECO:0000256" key="2">
    <source>
        <dbReference type="ARBA" id="ARBA00023015"/>
    </source>
</evidence>
<dbReference type="InterPro" id="IPR005119">
    <property type="entry name" value="LysR_subst-bd"/>
</dbReference>
<proteinExistence type="inferred from homology"/>
<dbReference type="FunFam" id="1.10.10.10:FF:000001">
    <property type="entry name" value="LysR family transcriptional regulator"/>
    <property type="match status" value="1"/>
</dbReference>
<dbReference type="PROSITE" id="PS50931">
    <property type="entry name" value="HTH_LYSR"/>
    <property type="match status" value="1"/>
</dbReference>
<dbReference type="STRING" id="199441.BkAM31D_22190"/>
<dbReference type="InterPro" id="IPR036388">
    <property type="entry name" value="WH-like_DNA-bd_sf"/>
</dbReference>
<evidence type="ECO:0000259" key="5">
    <source>
        <dbReference type="PROSITE" id="PS50931"/>
    </source>
</evidence>
<keyword evidence="4" id="KW-0804">Transcription</keyword>
<dbReference type="PANTHER" id="PTHR30419">
    <property type="entry name" value="HTH-TYPE TRANSCRIPTIONAL REGULATOR YBHD"/>
    <property type="match status" value="1"/>
</dbReference>
<dbReference type="EMBL" id="CP020814">
    <property type="protein sequence ID" value="ARK32346.1"/>
    <property type="molecule type" value="Genomic_DNA"/>
</dbReference>
<dbReference type="InterPro" id="IPR000847">
    <property type="entry name" value="LysR_HTH_N"/>
</dbReference>
<dbReference type="Pfam" id="PF00126">
    <property type="entry name" value="HTH_1"/>
    <property type="match status" value="1"/>
</dbReference>
<keyword evidence="7" id="KW-1185">Reference proteome</keyword>
<evidence type="ECO:0000256" key="4">
    <source>
        <dbReference type="ARBA" id="ARBA00023163"/>
    </source>
</evidence>
<dbReference type="Pfam" id="PF03466">
    <property type="entry name" value="LysR_substrate"/>
    <property type="match status" value="1"/>
</dbReference>
<name>A0A1X9MG02_9BACI</name>
<dbReference type="InterPro" id="IPR036390">
    <property type="entry name" value="WH_DNA-bd_sf"/>
</dbReference>
<dbReference type="SUPFAM" id="SSF46785">
    <property type="entry name" value="Winged helix' DNA-binding domain"/>
    <property type="match status" value="1"/>
</dbReference>
<dbReference type="CDD" id="cd05466">
    <property type="entry name" value="PBP2_LTTR_substrate"/>
    <property type="match status" value="1"/>
</dbReference>
<evidence type="ECO:0000256" key="1">
    <source>
        <dbReference type="ARBA" id="ARBA00009437"/>
    </source>
</evidence>
<dbReference type="GO" id="GO:0005829">
    <property type="term" value="C:cytosol"/>
    <property type="evidence" value="ECO:0007669"/>
    <property type="project" value="TreeGrafter"/>
</dbReference>
<keyword evidence="2" id="KW-0805">Transcription regulation</keyword>
<dbReference type="GO" id="GO:0003700">
    <property type="term" value="F:DNA-binding transcription factor activity"/>
    <property type="evidence" value="ECO:0007669"/>
    <property type="project" value="InterPro"/>
</dbReference>
<evidence type="ECO:0000313" key="6">
    <source>
        <dbReference type="EMBL" id="ARK32346.1"/>
    </source>
</evidence>
<dbReference type="Gene3D" id="3.40.190.290">
    <property type="match status" value="1"/>
</dbReference>
<gene>
    <name evidence="6" type="primary">gltC_2</name>
    <name evidence="6" type="ORF">BkAM31D_22190</name>
</gene>
<dbReference type="SUPFAM" id="SSF53850">
    <property type="entry name" value="Periplasmic binding protein-like II"/>
    <property type="match status" value="1"/>
</dbReference>
<dbReference type="RefSeq" id="WP_066157176.1">
    <property type="nucleotide sequence ID" value="NZ_CP020814.1"/>
</dbReference>
<reference evidence="6 7" key="1">
    <citation type="submission" date="2017-04" db="EMBL/GenBank/DDBJ databases">
        <title>Bacillus krulwichiae AM31D Genome sequencing and assembly.</title>
        <authorList>
            <person name="Krulwich T.A."/>
            <person name="Anastor L."/>
            <person name="Ehrlich R."/>
            <person name="Ehrlich G.D."/>
            <person name="Janto B."/>
        </authorList>
    </citation>
    <scope>NUCLEOTIDE SEQUENCE [LARGE SCALE GENOMIC DNA]</scope>
    <source>
        <strain evidence="6 7">AM31D</strain>
    </source>
</reference>
<feature type="domain" description="HTH lysR-type" evidence="5">
    <location>
        <begin position="1"/>
        <end position="58"/>
    </location>
</feature>
<dbReference type="Gene3D" id="1.10.10.10">
    <property type="entry name" value="Winged helix-like DNA-binding domain superfamily/Winged helix DNA-binding domain"/>
    <property type="match status" value="1"/>
</dbReference>
<dbReference type="InterPro" id="IPR050950">
    <property type="entry name" value="HTH-type_LysR_regulators"/>
</dbReference>
<dbReference type="PRINTS" id="PR00039">
    <property type="entry name" value="HTHLYSR"/>
</dbReference>